<evidence type="ECO:0000256" key="1">
    <source>
        <dbReference type="SAM" id="MobiDB-lite"/>
    </source>
</evidence>
<evidence type="ECO:0000313" key="3">
    <source>
        <dbReference type="EMBL" id="KAK0517183.1"/>
    </source>
</evidence>
<dbReference type="AlphaFoldDB" id="A0AA39V5H5"/>
<dbReference type="Proteomes" id="UP001166286">
    <property type="component" value="Unassembled WGS sequence"/>
</dbReference>
<keyword evidence="2" id="KW-0472">Membrane</keyword>
<feature type="region of interest" description="Disordered" evidence="1">
    <location>
        <begin position="157"/>
        <end position="216"/>
    </location>
</feature>
<evidence type="ECO:0000313" key="4">
    <source>
        <dbReference type="Proteomes" id="UP001166286"/>
    </source>
</evidence>
<dbReference type="EMBL" id="JAFEKC020000001">
    <property type="protein sequence ID" value="KAK0517183.1"/>
    <property type="molecule type" value="Genomic_DNA"/>
</dbReference>
<keyword evidence="4" id="KW-1185">Reference proteome</keyword>
<keyword evidence="2" id="KW-0812">Transmembrane</keyword>
<comment type="caution">
    <text evidence="3">The sequence shown here is derived from an EMBL/GenBank/DDBJ whole genome shotgun (WGS) entry which is preliminary data.</text>
</comment>
<keyword evidence="2" id="KW-1133">Transmembrane helix</keyword>
<proteinExistence type="predicted"/>
<feature type="compositionally biased region" description="Basic and acidic residues" evidence="1">
    <location>
        <begin position="181"/>
        <end position="195"/>
    </location>
</feature>
<reference evidence="3" key="1">
    <citation type="submission" date="2023-03" db="EMBL/GenBank/DDBJ databases">
        <title>Complete genome of Cladonia borealis.</title>
        <authorList>
            <person name="Park H."/>
        </authorList>
    </citation>
    <scope>NUCLEOTIDE SEQUENCE</scope>
    <source>
        <strain evidence="3">ANT050790</strain>
    </source>
</reference>
<feature type="transmembrane region" description="Helical" evidence="2">
    <location>
        <begin position="100"/>
        <end position="119"/>
    </location>
</feature>
<name>A0AA39V5H5_9LECA</name>
<evidence type="ECO:0000256" key="2">
    <source>
        <dbReference type="SAM" id="Phobius"/>
    </source>
</evidence>
<sequence>MANSRPLLASSRLHRPTKAFSIVTILLFAIHPSQICAQLQHPPALATSTDSGGGPTLIAYPTNGDTVLTPTSAALSAIPSATDGADYNPEDDGDKGILNYYFLLLAVFIIIIIIAYWSIARRRRNRLIRLRDNQQSALARDVETWPGRRRGVGARWRNTGEETAVEEGLDERGEAPPPYLKEPEPAHLDAREGVELHNMPAQEGKPPDYDAGPSGR</sequence>
<organism evidence="3 4">
    <name type="scientific">Cladonia borealis</name>
    <dbReference type="NCBI Taxonomy" id="184061"/>
    <lineage>
        <taxon>Eukaryota</taxon>
        <taxon>Fungi</taxon>
        <taxon>Dikarya</taxon>
        <taxon>Ascomycota</taxon>
        <taxon>Pezizomycotina</taxon>
        <taxon>Lecanoromycetes</taxon>
        <taxon>OSLEUM clade</taxon>
        <taxon>Lecanoromycetidae</taxon>
        <taxon>Lecanorales</taxon>
        <taxon>Lecanorineae</taxon>
        <taxon>Cladoniaceae</taxon>
        <taxon>Cladonia</taxon>
    </lineage>
</organism>
<accession>A0AA39V5H5</accession>
<protein>
    <submittedName>
        <fullName evidence="3">Uncharacterized protein</fullName>
    </submittedName>
</protein>
<gene>
    <name evidence="3" type="ORF">JMJ35_000338</name>
</gene>